<dbReference type="EMBL" id="JAYMYS010000001">
    <property type="protein sequence ID" value="KAK7411919.1"/>
    <property type="molecule type" value="Genomic_DNA"/>
</dbReference>
<evidence type="ECO:0000313" key="3">
    <source>
        <dbReference type="Proteomes" id="UP001386955"/>
    </source>
</evidence>
<evidence type="ECO:0000313" key="2">
    <source>
        <dbReference type="EMBL" id="KAK7411919.1"/>
    </source>
</evidence>
<comment type="caution">
    <text evidence="2">The sequence shown here is derived from an EMBL/GenBank/DDBJ whole genome shotgun (WGS) entry which is preliminary data.</text>
</comment>
<feature type="compositionally biased region" description="Basic and acidic residues" evidence="1">
    <location>
        <begin position="164"/>
        <end position="179"/>
    </location>
</feature>
<dbReference type="PANTHER" id="PTHR35277:SF7">
    <property type="entry name" value="BNAC03G13190D PROTEIN"/>
    <property type="match status" value="1"/>
</dbReference>
<reference evidence="2 3" key="1">
    <citation type="submission" date="2024-01" db="EMBL/GenBank/DDBJ databases">
        <title>The genomes of 5 underutilized Papilionoideae crops provide insights into root nodulation and disease resistanc.</title>
        <authorList>
            <person name="Jiang F."/>
        </authorList>
    </citation>
    <scope>NUCLEOTIDE SEQUENCE [LARGE SCALE GENOMIC DNA]</scope>
    <source>
        <strain evidence="2">DUOXIRENSHENG_FW03</strain>
        <tissue evidence="2">Leaves</tissue>
    </source>
</reference>
<feature type="region of interest" description="Disordered" evidence="1">
    <location>
        <begin position="92"/>
        <end position="129"/>
    </location>
</feature>
<feature type="compositionally biased region" description="Basic residues" evidence="1">
    <location>
        <begin position="208"/>
        <end position="217"/>
    </location>
</feature>
<gene>
    <name evidence="2" type="ORF">VNO78_03363</name>
</gene>
<organism evidence="2 3">
    <name type="scientific">Psophocarpus tetragonolobus</name>
    <name type="common">Winged bean</name>
    <name type="synonym">Dolichos tetragonolobus</name>
    <dbReference type="NCBI Taxonomy" id="3891"/>
    <lineage>
        <taxon>Eukaryota</taxon>
        <taxon>Viridiplantae</taxon>
        <taxon>Streptophyta</taxon>
        <taxon>Embryophyta</taxon>
        <taxon>Tracheophyta</taxon>
        <taxon>Spermatophyta</taxon>
        <taxon>Magnoliopsida</taxon>
        <taxon>eudicotyledons</taxon>
        <taxon>Gunneridae</taxon>
        <taxon>Pentapetalae</taxon>
        <taxon>rosids</taxon>
        <taxon>fabids</taxon>
        <taxon>Fabales</taxon>
        <taxon>Fabaceae</taxon>
        <taxon>Papilionoideae</taxon>
        <taxon>50 kb inversion clade</taxon>
        <taxon>NPAAA clade</taxon>
        <taxon>indigoferoid/millettioid clade</taxon>
        <taxon>Phaseoleae</taxon>
        <taxon>Psophocarpus</taxon>
    </lineage>
</organism>
<name>A0AAN9T108_PSOTE</name>
<proteinExistence type="predicted"/>
<sequence length="259" mass="30002">MDGVVCNLMSYWALQLDCDSTGIKTLEVLYVRLIVLVIQGIHTKHVHFHKHRDRDVIWAIKAVLDMDREVRIVSIPQESNIVAHTLAVNVEREPNLAERENQESMDPNKHSSHHKKETHGLNNDIDENTSIDDVRAPNVFERAKEEFQALAEVFHHKKKASTCDTRDEHQIDESTKHNQEPPNSPSANIFVRTKEEIKAMIHNDKSHSHYHHHHKETHGRNDDINESTPTNEVKGPNVYQRVKEEFEAVFQTIHPKKES</sequence>
<dbReference type="PANTHER" id="PTHR35277">
    <property type="entry name" value="OS09G0363700 PROTEIN"/>
    <property type="match status" value="1"/>
</dbReference>
<feature type="region of interest" description="Disordered" evidence="1">
    <location>
        <begin position="159"/>
        <end position="187"/>
    </location>
</feature>
<accession>A0AAN9T108</accession>
<feature type="compositionally biased region" description="Basic and acidic residues" evidence="1">
    <location>
        <begin position="92"/>
        <end position="109"/>
    </location>
</feature>
<dbReference type="Proteomes" id="UP001386955">
    <property type="component" value="Unassembled WGS sequence"/>
</dbReference>
<protein>
    <submittedName>
        <fullName evidence="2">Uncharacterized protein</fullName>
    </submittedName>
</protein>
<dbReference type="AlphaFoldDB" id="A0AAN9T108"/>
<feature type="region of interest" description="Disordered" evidence="1">
    <location>
        <begin position="206"/>
        <end position="235"/>
    </location>
</feature>
<keyword evidence="3" id="KW-1185">Reference proteome</keyword>
<evidence type="ECO:0000256" key="1">
    <source>
        <dbReference type="SAM" id="MobiDB-lite"/>
    </source>
</evidence>